<protein>
    <submittedName>
        <fullName evidence="1">Uncharacterized protein</fullName>
    </submittedName>
</protein>
<reference evidence="1" key="1">
    <citation type="submission" date="2014-11" db="EMBL/GenBank/DDBJ databases">
        <authorList>
            <person name="Amaro Gonzalez C."/>
        </authorList>
    </citation>
    <scope>NUCLEOTIDE SEQUENCE</scope>
</reference>
<accession>A0A0E9VP83</accession>
<dbReference type="AlphaFoldDB" id="A0A0E9VP83"/>
<reference evidence="1" key="2">
    <citation type="journal article" date="2015" name="Fish Shellfish Immunol.">
        <title>Early steps in the European eel (Anguilla anguilla)-Vibrio vulnificus interaction in the gills: Role of the RtxA13 toxin.</title>
        <authorList>
            <person name="Callol A."/>
            <person name="Pajuelo D."/>
            <person name="Ebbesson L."/>
            <person name="Teles M."/>
            <person name="MacKenzie S."/>
            <person name="Amaro C."/>
        </authorList>
    </citation>
    <scope>NUCLEOTIDE SEQUENCE</scope>
</reference>
<evidence type="ECO:0000313" key="1">
    <source>
        <dbReference type="EMBL" id="JAH79867.1"/>
    </source>
</evidence>
<sequence>MDSHFRSFMPRDWTRTLPCTKLYLLFQHRCGF</sequence>
<proteinExistence type="predicted"/>
<name>A0A0E9VP83_ANGAN</name>
<dbReference type="EMBL" id="GBXM01028710">
    <property type="protein sequence ID" value="JAH79867.1"/>
    <property type="molecule type" value="Transcribed_RNA"/>
</dbReference>
<organism evidence="1">
    <name type="scientific">Anguilla anguilla</name>
    <name type="common">European freshwater eel</name>
    <name type="synonym">Muraena anguilla</name>
    <dbReference type="NCBI Taxonomy" id="7936"/>
    <lineage>
        <taxon>Eukaryota</taxon>
        <taxon>Metazoa</taxon>
        <taxon>Chordata</taxon>
        <taxon>Craniata</taxon>
        <taxon>Vertebrata</taxon>
        <taxon>Euteleostomi</taxon>
        <taxon>Actinopterygii</taxon>
        <taxon>Neopterygii</taxon>
        <taxon>Teleostei</taxon>
        <taxon>Anguilliformes</taxon>
        <taxon>Anguillidae</taxon>
        <taxon>Anguilla</taxon>
    </lineage>
</organism>